<proteinExistence type="predicted"/>
<accession>A0A8S5NSX5</accession>
<protein>
    <submittedName>
        <fullName evidence="1">RNA dependent RNA polymerase</fullName>
    </submittedName>
</protein>
<name>A0A8S5NSX5_9CAUD</name>
<dbReference type="Gene3D" id="1.10.10.60">
    <property type="entry name" value="Homeodomain-like"/>
    <property type="match status" value="1"/>
</dbReference>
<sequence length="905" mass="101169">MGRLYVDKPSIDELMHFGTPKHSGRYPWGSGKDPYQHSKDFLTRVESLKNSGMSETQIAKEIGLSTTELRVQKSLALEERRSADVATAKRLRESGMSLQAVAEQMGFKNDSSVRALLNEDTKARMDETKNTYSFLKEQIDKKGMIDVGVGVERELGISKEKLNQALYMLERDGYPTYNGRLAQVTMPGQFTTMRVVGPPGTEHKDIYDASKISSLKEYASTDDGQTFNTFRYPESMDSKRLKVRYAEEGGIDKDGVIELRRGVKDISLGESNYAQVRMLVDGTHYLKGMAVYSDDMPKGVDVIFNTNKSQGTPVLGPKDNTVLKPIKNDDNPFGALIKANGQSDYIDSDGKKKMSLINKTKEQGDWNEWSDKLPSQFLAKQNQDLIKRQLDLTKKDRYAEFDEIKSLTNPTLKKHYLSSFAEDCDAAAVHLKAAALPRQKYKVILPVNSLKDNEVYAPDYRNGEKLALIRYPHGGTFEIPILTVNNKNKEGDAMIGKMGKDAIGITKKVADRLSGADFDGDTAMCIPTNSKIKISSTPPLKELEGFDTKLAYPYREGMKVMKDTQKQMGVISNLINDMTLKGAKQEELARAVKHSMVVIDAEKHKLDYKRSEADNNIAQLKAKYQGHIDEETGRYREGASTLLSRAKSEVRVPKRVGSPIIDKETGEVSYKSIVETYKNPKTGKEEIRTTKSTKMAETKDANSLSSGTWQEKMYADYANSMKSLANQARKEMVNTKSLKYSPEAKKEYSEEYNSLMAKLNVALKNAPKERMAQTIANAGIKNYVNAYKEEYGAGTKVPKKDLKKKSQQLLQDARAQVGASKTKIQITDKEWDAIQAGAVTENVLHKILNNTDADNLRERAMPRENKGLSEAKVNKIQAMQNSGYTIREIADSIGSSTGTVSKYLK</sequence>
<dbReference type="EMBL" id="BK015232">
    <property type="protein sequence ID" value="DAD97147.1"/>
    <property type="molecule type" value="Genomic_DNA"/>
</dbReference>
<reference evidence="1" key="1">
    <citation type="journal article" date="2021" name="Proc. Natl. Acad. Sci. U.S.A.">
        <title>A Catalog of Tens of Thousands of Viruses from Human Metagenomes Reveals Hidden Associations with Chronic Diseases.</title>
        <authorList>
            <person name="Tisza M.J."/>
            <person name="Buck C.B."/>
        </authorList>
    </citation>
    <scope>NUCLEOTIDE SEQUENCE</scope>
    <source>
        <strain evidence="1">CtSWe10</strain>
    </source>
</reference>
<evidence type="ECO:0000313" key="1">
    <source>
        <dbReference type="EMBL" id="DAD97147.1"/>
    </source>
</evidence>
<organism evidence="1">
    <name type="scientific">Siphoviridae sp. ctSWe10</name>
    <dbReference type="NCBI Taxonomy" id="2826344"/>
    <lineage>
        <taxon>Viruses</taxon>
        <taxon>Duplodnaviria</taxon>
        <taxon>Heunggongvirae</taxon>
        <taxon>Uroviricota</taxon>
        <taxon>Caudoviricetes</taxon>
    </lineage>
</organism>